<accession>A0ABV6QZX2</accession>
<name>A0ABV6QZX2_9ACTN</name>
<dbReference type="EMBL" id="JBHLTC010000048">
    <property type="protein sequence ID" value="MFC0629252.1"/>
    <property type="molecule type" value="Genomic_DNA"/>
</dbReference>
<organism evidence="2 3">
    <name type="scientific">Kribbella deserti</name>
    <dbReference type="NCBI Taxonomy" id="1926257"/>
    <lineage>
        <taxon>Bacteria</taxon>
        <taxon>Bacillati</taxon>
        <taxon>Actinomycetota</taxon>
        <taxon>Actinomycetes</taxon>
        <taxon>Propionibacteriales</taxon>
        <taxon>Kribbellaceae</taxon>
        <taxon>Kribbella</taxon>
    </lineage>
</organism>
<dbReference type="RefSeq" id="WP_380057010.1">
    <property type="nucleotide sequence ID" value="NZ_JBHLTC010000048.1"/>
</dbReference>
<keyword evidence="1" id="KW-1133">Transmembrane helix</keyword>
<feature type="transmembrane region" description="Helical" evidence="1">
    <location>
        <begin position="49"/>
        <end position="72"/>
    </location>
</feature>
<feature type="transmembrane region" description="Helical" evidence="1">
    <location>
        <begin position="21"/>
        <end position="43"/>
    </location>
</feature>
<dbReference type="Proteomes" id="UP001589890">
    <property type="component" value="Unassembled WGS sequence"/>
</dbReference>
<evidence type="ECO:0000313" key="2">
    <source>
        <dbReference type="EMBL" id="MFC0629252.1"/>
    </source>
</evidence>
<keyword evidence="3" id="KW-1185">Reference proteome</keyword>
<evidence type="ECO:0000256" key="1">
    <source>
        <dbReference type="SAM" id="Phobius"/>
    </source>
</evidence>
<evidence type="ECO:0000313" key="3">
    <source>
        <dbReference type="Proteomes" id="UP001589890"/>
    </source>
</evidence>
<sequence length="155" mass="16923">MRFVDDANAVPWPRRGPVANLLVYGALLLTIAVSPILAFIAYFDDWGRLAVTVSIAMTVGISGYYTIAWIGISREQQRAKRLAETGIRASAEVVASHWGIVNEQRGAVLTLRITGPGIEPFQTVHRTEAKPGQEIGDRLPVLVDPTDHTTFAIIT</sequence>
<keyword evidence="1" id="KW-0812">Transmembrane</keyword>
<gene>
    <name evidence="2" type="ORF">ACFFGN_34625</name>
</gene>
<keyword evidence="1" id="KW-0472">Membrane</keyword>
<reference evidence="2 3" key="1">
    <citation type="submission" date="2024-09" db="EMBL/GenBank/DDBJ databases">
        <authorList>
            <person name="Sun Q."/>
            <person name="Mori K."/>
        </authorList>
    </citation>
    <scope>NUCLEOTIDE SEQUENCE [LARGE SCALE GENOMIC DNA]</scope>
    <source>
        <strain evidence="2 3">CGMCC 1.15906</strain>
    </source>
</reference>
<protein>
    <recommendedName>
        <fullName evidence="4">DUF3093 domain-containing protein</fullName>
    </recommendedName>
</protein>
<proteinExistence type="predicted"/>
<evidence type="ECO:0008006" key="4">
    <source>
        <dbReference type="Google" id="ProtNLM"/>
    </source>
</evidence>
<comment type="caution">
    <text evidence="2">The sequence shown here is derived from an EMBL/GenBank/DDBJ whole genome shotgun (WGS) entry which is preliminary data.</text>
</comment>